<dbReference type="PROSITE" id="PS50811">
    <property type="entry name" value="WRKY"/>
    <property type="match status" value="1"/>
</dbReference>
<feature type="non-terminal residue" evidence="9">
    <location>
        <position position="1"/>
    </location>
</feature>
<organism evidence="8 9">
    <name type="scientific">Sesamum indicum</name>
    <name type="common">Oriental sesame</name>
    <name type="synonym">Sesamum orientale</name>
    <dbReference type="NCBI Taxonomy" id="4182"/>
    <lineage>
        <taxon>Eukaryota</taxon>
        <taxon>Viridiplantae</taxon>
        <taxon>Streptophyta</taxon>
        <taxon>Embryophyta</taxon>
        <taxon>Tracheophyta</taxon>
        <taxon>Spermatophyta</taxon>
        <taxon>Magnoliopsida</taxon>
        <taxon>eudicotyledons</taxon>
        <taxon>Gunneridae</taxon>
        <taxon>Pentapetalae</taxon>
        <taxon>asterids</taxon>
        <taxon>lamiids</taxon>
        <taxon>Lamiales</taxon>
        <taxon>Pedaliaceae</taxon>
        <taxon>Sesamum</taxon>
    </lineage>
</organism>
<dbReference type="Pfam" id="PF03106">
    <property type="entry name" value="WRKY"/>
    <property type="match status" value="1"/>
</dbReference>
<feature type="domain" description="WRKY" evidence="7">
    <location>
        <begin position="128"/>
        <end position="194"/>
    </location>
</feature>
<evidence type="ECO:0000256" key="4">
    <source>
        <dbReference type="ARBA" id="ARBA00023163"/>
    </source>
</evidence>
<dbReference type="AlphaFoldDB" id="A0A6I9SLR8"/>
<dbReference type="InterPro" id="IPR044810">
    <property type="entry name" value="WRKY_plant"/>
</dbReference>
<proteinExistence type="predicted"/>
<dbReference type="Proteomes" id="UP000504604">
    <property type="component" value="Linkage group LG1"/>
</dbReference>
<dbReference type="GO" id="GO:0043565">
    <property type="term" value="F:sequence-specific DNA binding"/>
    <property type="evidence" value="ECO:0007669"/>
    <property type="project" value="InterPro"/>
</dbReference>
<keyword evidence="3" id="KW-0238">DNA-binding</keyword>
<dbReference type="InterPro" id="IPR036576">
    <property type="entry name" value="WRKY_dom_sf"/>
</dbReference>
<evidence type="ECO:0000256" key="6">
    <source>
        <dbReference type="SAM" id="MobiDB-lite"/>
    </source>
</evidence>
<evidence type="ECO:0000256" key="5">
    <source>
        <dbReference type="ARBA" id="ARBA00023242"/>
    </source>
</evidence>
<keyword evidence="5" id="KW-0539">Nucleus</keyword>
<dbReference type="PANTHER" id="PTHR31429:SF76">
    <property type="entry name" value="WRKY FAMILY TRANSCRIPTION FACTOR-RELATED"/>
    <property type="match status" value="1"/>
</dbReference>
<sequence length="303" mass="33110">FHKLICSNSSSNGQKLGGGYGSTTLTIDLNTNPNSMHLNPTLQTPGDEMVEELNRMKSENKKLSDVLTIVTKNYNDLMQTRKRKAVDPGYYNHSCRYYSCCDETSAGTLPKVIKSNVSRVYVRIDPSDTSLVVKDGYGWRKYGQKVTGDNPSPRAYYKCSFAPACPVKKKVQRSLNDPSLLVATYEGHHHHHHPSQANVSAVSPPGGATGTSTTAARITGERRGSTESLDFLDPLICSKIQKAIAAIESSEMQQFLVEKMASSLTRNPAFMAALAAAITGRILDEVISEENKDVVSNSRGFSV</sequence>
<keyword evidence="4" id="KW-0804">Transcription</keyword>
<gene>
    <name evidence="9" type="primary">LOC105156062</name>
</gene>
<dbReference type="SUPFAM" id="SSF118290">
    <property type="entry name" value="WRKY DNA-binding domain"/>
    <property type="match status" value="1"/>
</dbReference>
<dbReference type="GeneID" id="105156062"/>
<evidence type="ECO:0000256" key="1">
    <source>
        <dbReference type="ARBA" id="ARBA00004123"/>
    </source>
</evidence>
<evidence type="ECO:0000259" key="7">
    <source>
        <dbReference type="PROSITE" id="PS50811"/>
    </source>
</evidence>
<accession>A0A6I9SLR8</accession>
<feature type="compositionally biased region" description="Low complexity" evidence="6">
    <location>
        <begin position="203"/>
        <end position="216"/>
    </location>
</feature>
<dbReference type="KEGG" id="sind:105156062"/>
<reference evidence="9" key="2">
    <citation type="submission" date="2025-08" db="UniProtKB">
        <authorList>
            <consortium name="RefSeq"/>
        </authorList>
    </citation>
    <scope>IDENTIFICATION</scope>
</reference>
<dbReference type="InParanoid" id="A0A6I9SLR8"/>
<dbReference type="GO" id="GO:0005634">
    <property type="term" value="C:nucleus"/>
    <property type="evidence" value="ECO:0007669"/>
    <property type="project" value="UniProtKB-SubCell"/>
</dbReference>
<comment type="subcellular location">
    <subcellularLocation>
        <location evidence="1">Nucleus</location>
    </subcellularLocation>
</comment>
<dbReference type="Gene3D" id="2.20.25.80">
    <property type="entry name" value="WRKY domain"/>
    <property type="match status" value="1"/>
</dbReference>
<name>A0A6I9SLR8_SESIN</name>
<dbReference type="InterPro" id="IPR003657">
    <property type="entry name" value="WRKY_dom"/>
</dbReference>
<reference evidence="8" key="1">
    <citation type="submission" date="2024-10" db="UniProtKB">
        <authorList>
            <consortium name="RefSeq"/>
        </authorList>
    </citation>
    <scope>NUCLEOTIDE SEQUENCE [LARGE SCALE GENOMIC DNA]</scope>
    <source>
        <strain evidence="8">cv. Zhongzhi No. 13</strain>
    </source>
</reference>
<protein>
    <submittedName>
        <fullName evidence="9">Probable WRKY transcription factor 40</fullName>
    </submittedName>
</protein>
<keyword evidence="8" id="KW-1185">Reference proteome</keyword>
<evidence type="ECO:0000313" key="8">
    <source>
        <dbReference type="Proteomes" id="UP000504604"/>
    </source>
</evidence>
<dbReference type="GO" id="GO:0003700">
    <property type="term" value="F:DNA-binding transcription factor activity"/>
    <property type="evidence" value="ECO:0007669"/>
    <property type="project" value="InterPro"/>
</dbReference>
<feature type="region of interest" description="Disordered" evidence="6">
    <location>
        <begin position="186"/>
        <end position="223"/>
    </location>
</feature>
<dbReference type="SMART" id="SM00774">
    <property type="entry name" value="WRKY"/>
    <property type="match status" value="1"/>
</dbReference>
<dbReference type="OrthoDB" id="1879341at2759"/>
<keyword evidence="2" id="KW-0805">Transcription regulation</keyword>
<evidence type="ECO:0000256" key="2">
    <source>
        <dbReference type="ARBA" id="ARBA00023015"/>
    </source>
</evidence>
<dbReference type="RefSeq" id="XP_011070399.2">
    <property type="nucleotide sequence ID" value="XM_011072097.2"/>
</dbReference>
<evidence type="ECO:0000256" key="3">
    <source>
        <dbReference type="ARBA" id="ARBA00023125"/>
    </source>
</evidence>
<dbReference type="PANTHER" id="PTHR31429">
    <property type="entry name" value="WRKY TRANSCRIPTION FACTOR 36-RELATED"/>
    <property type="match status" value="1"/>
</dbReference>
<evidence type="ECO:0000313" key="9">
    <source>
        <dbReference type="RefSeq" id="XP_011070399.2"/>
    </source>
</evidence>